<dbReference type="Pfam" id="PF09792">
    <property type="entry name" value="But2"/>
    <property type="match status" value="1"/>
</dbReference>
<reference evidence="3 4" key="1">
    <citation type="journal article" date="2019" name="Nat. Ecol. Evol.">
        <title>Megaphylogeny resolves global patterns of mushroom evolution.</title>
        <authorList>
            <person name="Varga T."/>
            <person name="Krizsan K."/>
            <person name="Foldi C."/>
            <person name="Dima B."/>
            <person name="Sanchez-Garcia M."/>
            <person name="Sanchez-Ramirez S."/>
            <person name="Szollosi G.J."/>
            <person name="Szarkandi J.G."/>
            <person name="Papp V."/>
            <person name="Albert L."/>
            <person name="Andreopoulos W."/>
            <person name="Angelini C."/>
            <person name="Antonin V."/>
            <person name="Barry K.W."/>
            <person name="Bougher N.L."/>
            <person name="Buchanan P."/>
            <person name="Buyck B."/>
            <person name="Bense V."/>
            <person name="Catcheside P."/>
            <person name="Chovatia M."/>
            <person name="Cooper J."/>
            <person name="Damon W."/>
            <person name="Desjardin D."/>
            <person name="Finy P."/>
            <person name="Geml J."/>
            <person name="Haridas S."/>
            <person name="Hughes K."/>
            <person name="Justo A."/>
            <person name="Karasinski D."/>
            <person name="Kautmanova I."/>
            <person name="Kiss B."/>
            <person name="Kocsube S."/>
            <person name="Kotiranta H."/>
            <person name="LaButti K.M."/>
            <person name="Lechner B.E."/>
            <person name="Liimatainen K."/>
            <person name="Lipzen A."/>
            <person name="Lukacs Z."/>
            <person name="Mihaltcheva S."/>
            <person name="Morgado L.N."/>
            <person name="Niskanen T."/>
            <person name="Noordeloos M.E."/>
            <person name="Ohm R.A."/>
            <person name="Ortiz-Santana B."/>
            <person name="Ovrebo C."/>
            <person name="Racz N."/>
            <person name="Riley R."/>
            <person name="Savchenko A."/>
            <person name="Shiryaev A."/>
            <person name="Soop K."/>
            <person name="Spirin V."/>
            <person name="Szebenyi C."/>
            <person name="Tomsovsky M."/>
            <person name="Tulloss R.E."/>
            <person name="Uehling J."/>
            <person name="Grigoriev I.V."/>
            <person name="Vagvolgyi C."/>
            <person name="Papp T."/>
            <person name="Martin F.M."/>
            <person name="Miettinen O."/>
            <person name="Hibbett D.S."/>
            <person name="Nagy L.G."/>
        </authorList>
    </citation>
    <scope>NUCLEOTIDE SEQUENCE [LARGE SCALE GENOMIC DNA]</scope>
    <source>
        <strain evidence="3 4">CBS 962.96</strain>
    </source>
</reference>
<dbReference type="Proteomes" id="UP000297245">
    <property type="component" value="Unassembled WGS sequence"/>
</dbReference>
<evidence type="ECO:0000256" key="1">
    <source>
        <dbReference type="SAM" id="MobiDB-lite"/>
    </source>
</evidence>
<gene>
    <name evidence="3" type="ORF">K435DRAFT_728399</name>
</gene>
<feature type="domain" description="Ubiquitin 3 binding protein But2 C-terminal" evidence="2">
    <location>
        <begin position="46"/>
        <end position="205"/>
    </location>
</feature>
<organism evidence="3 4">
    <name type="scientific">Dendrothele bispora (strain CBS 962.96)</name>
    <dbReference type="NCBI Taxonomy" id="1314807"/>
    <lineage>
        <taxon>Eukaryota</taxon>
        <taxon>Fungi</taxon>
        <taxon>Dikarya</taxon>
        <taxon>Basidiomycota</taxon>
        <taxon>Agaricomycotina</taxon>
        <taxon>Agaricomycetes</taxon>
        <taxon>Agaricomycetidae</taxon>
        <taxon>Agaricales</taxon>
        <taxon>Agaricales incertae sedis</taxon>
        <taxon>Dendrothele</taxon>
    </lineage>
</organism>
<feature type="region of interest" description="Disordered" evidence="1">
    <location>
        <begin position="1"/>
        <end position="20"/>
    </location>
</feature>
<accession>A0A4S8LNR1</accession>
<evidence type="ECO:0000313" key="3">
    <source>
        <dbReference type="EMBL" id="THU90408.1"/>
    </source>
</evidence>
<protein>
    <recommendedName>
        <fullName evidence="2">Ubiquitin 3 binding protein But2 C-terminal domain-containing protein</fullName>
    </recommendedName>
</protein>
<feature type="compositionally biased region" description="Polar residues" evidence="1">
    <location>
        <begin position="7"/>
        <end position="20"/>
    </location>
</feature>
<dbReference type="OrthoDB" id="3350619at2759"/>
<dbReference type="AlphaFoldDB" id="A0A4S8LNR1"/>
<proteinExistence type="predicted"/>
<evidence type="ECO:0000259" key="2">
    <source>
        <dbReference type="Pfam" id="PF09792"/>
    </source>
</evidence>
<dbReference type="EMBL" id="ML179336">
    <property type="protein sequence ID" value="THU90408.1"/>
    <property type="molecule type" value="Genomic_DNA"/>
</dbReference>
<dbReference type="InterPro" id="IPR018620">
    <property type="entry name" value="Ubiquitin3-bd_protein_But2_C"/>
</dbReference>
<evidence type="ECO:0000313" key="4">
    <source>
        <dbReference type="Proteomes" id="UP000297245"/>
    </source>
</evidence>
<name>A0A4S8LNR1_DENBC</name>
<sequence>MSALKMQMSSSEFTPKSQLSRPNPYMGLGIASIKASSPKPGPFLNSPILIAPVNSSDTDRVYLDIAKLDTPYGQVYPQEHDFLIHKDISMILQFRVMDYGMERCTLIAKLPSPTELDQSEYPRFYDIVERGLHVDIWQLEDTGELIAKSMSYASRPRRQVLVGSWKVEMGRETYLTETRNCTSRSLLTFELGCASIDCQLYFKQDLYTPTMGVYIEQSYSL</sequence>
<keyword evidence="4" id="KW-1185">Reference proteome</keyword>